<reference evidence="1" key="1">
    <citation type="submission" date="2022-03" db="EMBL/GenBank/DDBJ databases">
        <authorList>
            <person name="Lindestad O."/>
        </authorList>
    </citation>
    <scope>NUCLEOTIDE SEQUENCE</scope>
</reference>
<dbReference type="AlphaFoldDB" id="A0A8S4RDV1"/>
<gene>
    <name evidence="1" type="primary">jg16672</name>
    <name evidence="1" type="ORF">PAEG_LOCUS12090</name>
</gene>
<dbReference type="Proteomes" id="UP000838756">
    <property type="component" value="Unassembled WGS sequence"/>
</dbReference>
<name>A0A8S4RDV1_9NEOP</name>
<evidence type="ECO:0000313" key="2">
    <source>
        <dbReference type="Proteomes" id="UP000838756"/>
    </source>
</evidence>
<keyword evidence="2" id="KW-1185">Reference proteome</keyword>
<accession>A0A8S4RDV1</accession>
<evidence type="ECO:0000313" key="1">
    <source>
        <dbReference type="EMBL" id="CAH2234223.1"/>
    </source>
</evidence>
<organism evidence="1 2">
    <name type="scientific">Pararge aegeria aegeria</name>
    <dbReference type="NCBI Taxonomy" id="348720"/>
    <lineage>
        <taxon>Eukaryota</taxon>
        <taxon>Metazoa</taxon>
        <taxon>Ecdysozoa</taxon>
        <taxon>Arthropoda</taxon>
        <taxon>Hexapoda</taxon>
        <taxon>Insecta</taxon>
        <taxon>Pterygota</taxon>
        <taxon>Neoptera</taxon>
        <taxon>Endopterygota</taxon>
        <taxon>Lepidoptera</taxon>
        <taxon>Glossata</taxon>
        <taxon>Ditrysia</taxon>
        <taxon>Papilionoidea</taxon>
        <taxon>Nymphalidae</taxon>
        <taxon>Satyrinae</taxon>
        <taxon>Satyrini</taxon>
        <taxon>Parargina</taxon>
        <taxon>Pararge</taxon>
    </lineage>
</organism>
<sequence>MVLPSPFYHIRTARLEATNLYWANVDDYGLNPSNCRRRLNPCSKPVKGSYDGNDDDDISEEKIVAELLVTEIVAAKEIPSEGRGPHLPSN</sequence>
<protein>
    <submittedName>
        <fullName evidence="1">Jg16672 protein</fullName>
    </submittedName>
</protein>
<dbReference type="EMBL" id="CAKXAJ010025036">
    <property type="protein sequence ID" value="CAH2234223.1"/>
    <property type="molecule type" value="Genomic_DNA"/>
</dbReference>
<comment type="caution">
    <text evidence="1">The sequence shown here is derived from an EMBL/GenBank/DDBJ whole genome shotgun (WGS) entry which is preliminary data.</text>
</comment>
<proteinExistence type="predicted"/>